<organism evidence="1 2">
    <name type="scientific">Blastopirellula marina</name>
    <dbReference type="NCBI Taxonomy" id="124"/>
    <lineage>
        <taxon>Bacteria</taxon>
        <taxon>Pseudomonadati</taxon>
        <taxon>Planctomycetota</taxon>
        <taxon>Planctomycetia</taxon>
        <taxon>Pirellulales</taxon>
        <taxon>Pirellulaceae</taxon>
        <taxon>Blastopirellula</taxon>
    </lineage>
</organism>
<comment type="caution">
    <text evidence="1">The sequence shown here is derived from an EMBL/GenBank/DDBJ whole genome shotgun (WGS) entry which is preliminary data.</text>
</comment>
<dbReference type="InterPro" id="IPR011047">
    <property type="entry name" value="Quinoprotein_ADH-like_sf"/>
</dbReference>
<sequence>MNDFYPPGIGSMPKFEIVARIDATNVRSLVWDGDSLVDWAGGGNRFELHGNCFEGSIRHPFEFDAACVSPSGKYAAVYQRLDTKGAVLKNGEFLRELSRSDYHADVYEYPICFARLGTGQEVLIHCPDEYCQLEIEDAETGERLTQHANRKPVDFFHSRLAVNFAGTYLLSAGWVWQPYDFFGLFNLPEALVDPVLLDDWNFVPKVSAEVSSAAFLGDDRLVIATSAETFEDEFTGDEVRPSSIAVWNITRQKLMGNVLLEQAAGTLMPVDEEVVVDFFEHPKLVSISTGKVIERLPDVHSGTQTSSIIHHIEPLPAMALDPARRRFAIASESEILVVAVSD</sequence>
<protein>
    <submittedName>
        <fullName evidence="1">Uncharacterized protein</fullName>
    </submittedName>
</protein>
<dbReference type="AlphaFoldDB" id="A0A2S8FHP8"/>
<dbReference type="EMBL" id="PUIB01000019">
    <property type="protein sequence ID" value="PQO31685.1"/>
    <property type="molecule type" value="Genomic_DNA"/>
</dbReference>
<accession>A0A2S8FHP8</accession>
<dbReference type="Proteomes" id="UP000239388">
    <property type="component" value="Unassembled WGS sequence"/>
</dbReference>
<reference evidence="1 2" key="1">
    <citation type="submission" date="2018-02" db="EMBL/GenBank/DDBJ databases">
        <title>Comparative genomes isolates from brazilian mangrove.</title>
        <authorList>
            <person name="Araujo J.E."/>
            <person name="Taketani R.G."/>
            <person name="Silva M.C.P."/>
            <person name="Loureco M.V."/>
            <person name="Andreote F.D."/>
        </authorList>
    </citation>
    <scope>NUCLEOTIDE SEQUENCE [LARGE SCALE GENOMIC DNA]</scope>
    <source>
        <strain evidence="1 2">NAP PRIS-MGV</strain>
    </source>
</reference>
<gene>
    <name evidence="1" type="ORF">C5Y98_19930</name>
</gene>
<evidence type="ECO:0000313" key="2">
    <source>
        <dbReference type="Proteomes" id="UP000239388"/>
    </source>
</evidence>
<proteinExistence type="predicted"/>
<evidence type="ECO:0000313" key="1">
    <source>
        <dbReference type="EMBL" id="PQO31685.1"/>
    </source>
</evidence>
<name>A0A2S8FHP8_9BACT</name>
<dbReference type="SUPFAM" id="SSF50998">
    <property type="entry name" value="Quinoprotein alcohol dehydrogenase-like"/>
    <property type="match status" value="1"/>
</dbReference>